<accession>A0A2T0K2V3</accession>
<evidence type="ECO:0000313" key="2">
    <source>
        <dbReference type="Proteomes" id="UP000239415"/>
    </source>
</evidence>
<evidence type="ECO:0000313" key="1">
    <source>
        <dbReference type="EMBL" id="PRX17166.1"/>
    </source>
</evidence>
<organism evidence="1 2">
    <name type="scientific">Actinoplanes italicus</name>
    <dbReference type="NCBI Taxonomy" id="113567"/>
    <lineage>
        <taxon>Bacteria</taxon>
        <taxon>Bacillati</taxon>
        <taxon>Actinomycetota</taxon>
        <taxon>Actinomycetes</taxon>
        <taxon>Micromonosporales</taxon>
        <taxon>Micromonosporaceae</taxon>
        <taxon>Actinoplanes</taxon>
    </lineage>
</organism>
<sequence length="123" mass="13349">METPRRTDLRVRHLFLSADSLGRLGEQWRTGTLMDPAFRAEMMRAQTAGGPPEGLGYGYGIWVADDYVMAGGWAGQHVLVLPGAVVVTTGDPRHSPGPPPSDELPADWLPALGLIREHLLPLL</sequence>
<dbReference type="OrthoDB" id="9773047at2"/>
<dbReference type="Gene3D" id="3.40.710.10">
    <property type="entry name" value="DD-peptidase/beta-lactamase superfamily"/>
    <property type="match status" value="1"/>
</dbReference>
<protein>
    <recommendedName>
        <fullName evidence="3">Beta-lactamase</fullName>
    </recommendedName>
</protein>
<comment type="caution">
    <text evidence="1">The sequence shown here is derived from an EMBL/GenBank/DDBJ whole genome shotgun (WGS) entry which is preliminary data.</text>
</comment>
<reference evidence="1 2" key="1">
    <citation type="submission" date="2018-03" db="EMBL/GenBank/DDBJ databases">
        <title>Genomic Encyclopedia of Archaeal and Bacterial Type Strains, Phase II (KMG-II): from individual species to whole genera.</title>
        <authorList>
            <person name="Goeker M."/>
        </authorList>
    </citation>
    <scope>NUCLEOTIDE SEQUENCE [LARGE SCALE GENOMIC DNA]</scope>
    <source>
        <strain evidence="1 2">DSM 43146</strain>
    </source>
</reference>
<dbReference type="SUPFAM" id="SSF56601">
    <property type="entry name" value="beta-lactamase/transpeptidase-like"/>
    <property type="match status" value="1"/>
</dbReference>
<dbReference type="Proteomes" id="UP000239415">
    <property type="component" value="Unassembled WGS sequence"/>
</dbReference>
<evidence type="ECO:0008006" key="3">
    <source>
        <dbReference type="Google" id="ProtNLM"/>
    </source>
</evidence>
<proteinExistence type="predicted"/>
<keyword evidence="2" id="KW-1185">Reference proteome</keyword>
<name>A0A2T0K2V3_9ACTN</name>
<gene>
    <name evidence="1" type="ORF">CLV67_117223</name>
</gene>
<dbReference type="RefSeq" id="WP_146169401.1">
    <property type="nucleotide sequence ID" value="NZ_BOMO01000058.1"/>
</dbReference>
<dbReference type="InterPro" id="IPR012338">
    <property type="entry name" value="Beta-lactam/transpept-like"/>
</dbReference>
<dbReference type="EMBL" id="PVMZ01000017">
    <property type="protein sequence ID" value="PRX17166.1"/>
    <property type="molecule type" value="Genomic_DNA"/>
</dbReference>
<dbReference type="AlphaFoldDB" id="A0A2T0K2V3"/>